<dbReference type="Proteomes" id="UP000053095">
    <property type="component" value="Unassembled WGS sequence"/>
</dbReference>
<dbReference type="FunFam" id="1.20.1250.20:FF:000284">
    <property type="entry name" value="Siderophore iron transporter mirB"/>
    <property type="match status" value="1"/>
</dbReference>
<evidence type="ECO:0000256" key="6">
    <source>
        <dbReference type="ARBA" id="ARBA00022989"/>
    </source>
</evidence>
<evidence type="ECO:0000256" key="5">
    <source>
        <dbReference type="ARBA" id="ARBA00022692"/>
    </source>
</evidence>
<comment type="similarity">
    <text evidence="2">Belongs to the major facilitator superfamily.</text>
</comment>
<feature type="transmembrane region" description="Helical" evidence="11">
    <location>
        <begin position="174"/>
        <end position="191"/>
    </location>
</feature>
<feature type="transmembrane region" description="Helical" evidence="11">
    <location>
        <begin position="316"/>
        <end position="338"/>
    </location>
</feature>
<feature type="transmembrane region" description="Helical" evidence="11">
    <location>
        <begin position="424"/>
        <end position="443"/>
    </location>
</feature>
<dbReference type="InterPro" id="IPR011701">
    <property type="entry name" value="MFS"/>
</dbReference>
<dbReference type="GO" id="GO:0006826">
    <property type="term" value="P:iron ion transport"/>
    <property type="evidence" value="ECO:0007669"/>
    <property type="project" value="UniProtKB-KW"/>
</dbReference>
<feature type="transmembrane region" description="Helical" evidence="11">
    <location>
        <begin position="147"/>
        <end position="168"/>
    </location>
</feature>
<evidence type="ECO:0000256" key="11">
    <source>
        <dbReference type="SAM" id="Phobius"/>
    </source>
</evidence>
<comment type="caution">
    <text evidence="13">The sequence shown here is derived from an EMBL/GenBank/DDBJ whole genome shotgun (WGS) entry which is preliminary data.</text>
</comment>
<dbReference type="InterPro" id="IPR036259">
    <property type="entry name" value="MFS_trans_sf"/>
</dbReference>
<feature type="region of interest" description="Disordered" evidence="10">
    <location>
        <begin position="612"/>
        <end position="632"/>
    </location>
</feature>
<feature type="transmembrane region" description="Helical" evidence="11">
    <location>
        <begin position="114"/>
        <end position="135"/>
    </location>
</feature>
<dbReference type="GO" id="GO:0010106">
    <property type="term" value="P:cellular response to iron ion starvation"/>
    <property type="evidence" value="ECO:0007669"/>
    <property type="project" value="UniProtKB-ARBA"/>
</dbReference>
<feature type="compositionally biased region" description="Low complexity" evidence="10">
    <location>
        <begin position="7"/>
        <end position="19"/>
    </location>
</feature>
<evidence type="ECO:0000256" key="7">
    <source>
        <dbReference type="ARBA" id="ARBA00023004"/>
    </source>
</evidence>
<dbReference type="GO" id="GO:0022857">
    <property type="term" value="F:transmembrane transporter activity"/>
    <property type="evidence" value="ECO:0007669"/>
    <property type="project" value="InterPro"/>
</dbReference>
<keyword evidence="9 11" id="KW-0472">Membrane</keyword>
<evidence type="ECO:0000256" key="10">
    <source>
        <dbReference type="SAM" id="MobiDB-lite"/>
    </source>
</evidence>
<dbReference type="PROSITE" id="PS50850">
    <property type="entry name" value="MFS"/>
    <property type="match status" value="1"/>
</dbReference>
<proteinExistence type="inferred from homology"/>
<feature type="region of interest" description="Disordered" evidence="10">
    <location>
        <begin position="844"/>
        <end position="874"/>
    </location>
</feature>
<feature type="transmembrane region" description="Helical" evidence="11">
    <location>
        <begin position="395"/>
        <end position="412"/>
    </location>
</feature>
<feature type="transmembrane region" description="Helical" evidence="11">
    <location>
        <begin position="487"/>
        <end position="510"/>
    </location>
</feature>
<dbReference type="InterPro" id="IPR020846">
    <property type="entry name" value="MFS_dom"/>
</dbReference>
<reference evidence="14" key="1">
    <citation type="journal article" date="2015" name="Genome Announc.">
        <title>Draft genome sequence of Talaromyces cellulolyticus strain Y-94, a source of lignocellulosic biomass-degrading enzymes.</title>
        <authorList>
            <person name="Fujii T."/>
            <person name="Koike H."/>
            <person name="Sawayama S."/>
            <person name="Yano S."/>
            <person name="Inoue H."/>
        </authorList>
    </citation>
    <scope>NUCLEOTIDE SEQUENCE [LARGE SCALE GENOMIC DNA]</scope>
    <source>
        <strain evidence="14">Y-94</strain>
    </source>
</reference>
<feature type="region of interest" description="Disordered" evidence="10">
    <location>
        <begin position="722"/>
        <end position="754"/>
    </location>
</feature>
<comment type="subcellular location">
    <subcellularLocation>
        <location evidence="1">Membrane</location>
        <topology evidence="1">Multi-pass membrane protein</topology>
    </subcellularLocation>
</comment>
<feature type="transmembrane region" description="Helical" evidence="11">
    <location>
        <begin position="358"/>
        <end position="375"/>
    </location>
</feature>
<dbReference type="GO" id="GO:0005886">
    <property type="term" value="C:plasma membrane"/>
    <property type="evidence" value="ECO:0007669"/>
    <property type="project" value="TreeGrafter"/>
</dbReference>
<name>A0A6V8HPJ7_TALPI</name>
<evidence type="ECO:0000256" key="8">
    <source>
        <dbReference type="ARBA" id="ARBA00023065"/>
    </source>
</evidence>
<evidence type="ECO:0000313" key="14">
    <source>
        <dbReference type="Proteomes" id="UP000053095"/>
    </source>
</evidence>
<feature type="region of interest" description="Disordered" evidence="10">
    <location>
        <begin position="1"/>
        <end position="61"/>
    </location>
</feature>
<accession>A0A6V8HPJ7</accession>
<evidence type="ECO:0000256" key="1">
    <source>
        <dbReference type="ARBA" id="ARBA00004141"/>
    </source>
</evidence>
<gene>
    <name evidence="13" type="ORF">TCE0_060f19052</name>
</gene>
<keyword evidence="8" id="KW-0406">Ion transport</keyword>
<dbReference type="Pfam" id="PF07690">
    <property type="entry name" value="MFS_1"/>
    <property type="match status" value="1"/>
</dbReference>
<dbReference type="EMBL" id="DF933856">
    <property type="protein sequence ID" value="GAM43880.1"/>
    <property type="molecule type" value="Genomic_DNA"/>
</dbReference>
<feature type="transmembrane region" description="Helical" evidence="11">
    <location>
        <begin position="203"/>
        <end position="220"/>
    </location>
</feature>
<evidence type="ECO:0000259" key="12">
    <source>
        <dbReference type="PROSITE" id="PS50850"/>
    </source>
</evidence>
<sequence>MGKLPSFRNTFRRTTTDDTINQVATAPVEENKTDPATVETGPASKETGDLQEELPGEDLQRGVQDVEAVTLSWSKASLIAVFANIWLLYFVNAFQSSILQSLIPFVTSDFESHSLLNVIYIVGDAMSAAVFIPLAKILDVWGRAHGYLFMTVCCTLGLVLMASCQDLSTFCAAYVFYTIGFSGITYCVDVITADASKLRNRGLAYAFTSSPYIITAFAGPKASNDFYYNISWRWGFGCFSIIFPVVASPLYFVLKRSMKNAAKLGLLKREKSGRTLLQSIWYYVLEFDAIGVVLFSVGLTVFFLPFDLSSYAPNGWASGYIIAMIVVGFILLFIFALYEWLVAPKPMFNFSFLSDRTVIGACLLDATYQISYYCWNNYFTSFLQVVNDLSIDTSGYVNNTFNVVSGFLLLLVGWSIRRTGKFKWLLYIAVPLYVFAQGLMIYFRRPNQTVGYLVMCQIFISIGGSIFIIIQQLAIEAAVDHQHVAAVLALLNVVGTVGGAVGSTISGAIWSNTFPIALARYLPESDMADFDDIYENIDTQLSYPVGSDTRIAIQDAYGYAQTRMLAAGTGIMALAFIWTFFIRNIDVSKKNQVKVIYLKVISNLINDDTKRNAEGRKTKTGKQTGDNRRKLNKEVLGTILNNNEKAINTSTELSDEGTNGAGRGNNGTDKGTDRRETEAADERSEFRRQLHEEGGSSGASDGESTVNLGANIGEEFAGSSGALDVLSDGVDDCTNGNGERGQEASDEGSDGRAELDEEDLGVFAGDDDYTLGVGTEFFEEVTDAGGSGDYGAEGLTDAGEAKAVDESGNLGRKLDEELLGVGAGDSEGLVDLWAEISDDFTGVRGAGWGGKDGSREEGEGSESELHLDEFVVPG</sequence>
<feature type="domain" description="Major facilitator superfamily (MFS) profile" evidence="12">
    <location>
        <begin position="81"/>
        <end position="585"/>
    </location>
</feature>
<keyword evidence="6 11" id="KW-1133">Transmembrane helix</keyword>
<evidence type="ECO:0000256" key="4">
    <source>
        <dbReference type="ARBA" id="ARBA00022496"/>
    </source>
</evidence>
<feature type="transmembrane region" description="Helical" evidence="11">
    <location>
        <begin position="449"/>
        <end position="475"/>
    </location>
</feature>
<keyword evidence="14" id="KW-1185">Reference proteome</keyword>
<keyword evidence="3" id="KW-0813">Transport</keyword>
<organism evidence="13 14">
    <name type="scientific">Talaromyces pinophilus</name>
    <name type="common">Penicillium pinophilum</name>
    <dbReference type="NCBI Taxonomy" id="128442"/>
    <lineage>
        <taxon>Eukaryota</taxon>
        <taxon>Fungi</taxon>
        <taxon>Dikarya</taxon>
        <taxon>Ascomycota</taxon>
        <taxon>Pezizomycotina</taxon>
        <taxon>Eurotiomycetes</taxon>
        <taxon>Eurotiomycetidae</taxon>
        <taxon>Eurotiales</taxon>
        <taxon>Trichocomaceae</taxon>
        <taxon>Talaromyces</taxon>
        <taxon>Talaromyces sect. Talaromyces</taxon>
    </lineage>
</organism>
<feature type="region of interest" description="Disordered" evidence="10">
    <location>
        <begin position="646"/>
        <end position="706"/>
    </location>
</feature>
<evidence type="ECO:0000256" key="9">
    <source>
        <dbReference type="ARBA" id="ARBA00023136"/>
    </source>
</evidence>
<feature type="transmembrane region" description="Helical" evidence="11">
    <location>
        <begin position="280"/>
        <end position="304"/>
    </location>
</feature>
<keyword evidence="4" id="KW-0410">Iron transport</keyword>
<feature type="compositionally biased region" description="Basic and acidic residues" evidence="10">
    <location>
        <begin position="852"/>
        <end position="874"/>
    </location>
</feature>
<evidence type="ECO:0000256" key="3">
    <source>
        <dbReference type="ARBA" id="ARBA00022448"/>
    </source>
</evidence>
<dbReference type="PANTHER" id="PTHR23501:SF50">
    <property type="entry name" value="MFS SIDEROCHROME IRON TRANSPORTER MIRB (AFU_ORTHOLOGUE AFUA_3G03640)-RELATED"/>
    <property type="match status" value="1"/>
</dbReference>
<evidence type="ECO:0000256" key="2">
    <source>
        <dbReference type="ARBA" id="ARBA00008335"/>
    </source>
</evidence>
<evidence type="ECO:0000313" key="13">
    <source>
        <dbReference type="EMBL" id="GAM43880.1"/>
    </source>
</evidence>
<feature type="transmembrane region" description="Helical" evidence="11">
    <location>
        <begin position="564"/>
        <end position="582"/>
    </location>
</feature>
<dbReference type="Gene3D" id="1.20.1250.20">
    <property type="entry name" value="MFS general substrate transporter like domains"/>
    <property type="match status" value="2"/>
</dbReference>
<feature type="transmembrane region" description="Helical" evidence="11">
    <location>
        <begin position="76"/>
        <end position="94"/>
    </location>
</feature>
<dbReference type="FunFam" id="1.20.1250.20:FF:000302">
    <property type="entry name" value="MFS siderochrome iron transporter MirB"/>
    <property type="match status" value="1"/>
</dbReference>
<keyword evidence="5 11" id="KW-0812">Transmembrane</keyword>
<protein>
    <recommendedName>
        <fullName evidence="12">Major facilitator superfamily (MFS) profile domain-containing protein</fullName>
    </recommendedName>
</protein>
<keyword evidence="7" id="KW-0408">Iron</keyword>
<feature type="transmembrane region" description="Helical" evidence="11">
    <location>
        <begin position="232"/>
        <end position="254"/>
    </location>
</feature>
<dbReference type="SUPFAM" id="SSF103473">
    <property type="entry name" value="MFS general substrate transporter"/>
    <property type="match status" value="2"/>
</dbReference>
<dbReference type="AlphaFoldDB" id="A0A6V8HPJ7"/>
<feature type="compositionally biased region" description="Basic and acidic residues" evidence="10">
    <location>
        <begin position="670"/>
        <end position="694"/>
    </location>
</feature>
<dbReference type="PANTHER" id="PTHR23501">
    <property type="entry name" value="MAJOR FACILITATOR SUPERFAMILY"/>
    <property type="match status" value="1"/>
</dbReference>